<evidence type="ECO:0000256" key="3">
    <source>
        <dbReference type="ARBA" id="ARBA00005599"/>
    </source>
</evidence>
<comment type="similarity">
    <text evidence="3">Belongs to the GORAB family.</text>
</comment>
<evidence type="ECO:0000256" key="10">
    <source>
        <dbReference type="SAM" id="Coils"/>
    </source>
</evidence>
<sequence>MAGWVGFSEEELRRLKQQKDPAAVESPERLWRPPPTSKNRQQLQRERALQKQSQRVSKQDRATQLLPDQKLSRPQAQQLPPAVLSPSSLVSTQEQAQQNNRNQQNKQGSLDQQETTKPAPIVAVKVMKEEVELREKSRLEHLQLEQRLMEEKNKRKKALLAKAIAERSRRTQAEAVKLKQIQKELQTLDNMVSNDIGILRNRIEQASWEYSQARKRFDKAEVEYVAAKLDLHKKTEIKEQLAEHLCAIIQQNELRKAKKLEDLMQLLEMETDEERLELEIEVDQMLQQQQRAEEEEKMTNTASLPHIELPHNPAQVTQGEGNDNGETMLVERSKDSSEIPSEKTEMKPVEDSNNSSNCNSATHGNKTGVSEVVGNVKS</sequence>
<evidence type="ECO:0000256" key="9">
    <source>
        <dbReference type="ARBA" id="ARBA00033032"/>
    </source>
</evidence>
<evidence type="ECO:0000313" key="13">
    <source>
        <dbReference type="Proteomes" id="UP000008672"/>
    </source>
</evidence>
<proteinExistence type="inferred from homology"/>
<keyword evidence="13" id="KW-1185">Reference proteome</keyword>
<dbReference type="eggNOG" id="ENOG502R60M">
    <property type="taxonomic scope" value="Eukaryota"/>
</dbReference>
<feature type="coiled-coil region" evidence="10">
    <location>
        <begin position="250"/>
        <end position="295"/>
    </location>
</feature>
<accession>H3AQZ0</accession>
<feature type="compositionally biased region" description="Polar residues" evidence="11">
    <location>
        <begin position="314"/>
        <end position="325"/>
    </location>
</feature>
<dbReference type="OMA" id="PNCPNQE"/>
<evidence type="ECO:0000256" key="7">
    <source>
        <dbReference type="ARBA" id="ARBA00023054"/>
    </source>
</evidence>
<dbReference type="PANTHER" id="PTHR21470">
    <property type="entry name" value="RAB6-INTERACTING PROTEIN GORAB"/>
    <property type="match status" value="1"/>
</dbReference>
<feature type="compositionally biased region" description="Low complexity" evidence="11">
    <location>
        <begin position="79"/>
        <end position="107"/>
    </location>
</feature>
<dbReference type="Proteomes" id="UP000008672">
    <property type="component" value="Unassembled WGS sequence"/>
</dbReference>
<dbReference type="EMBL" id="AFYH01161941">
    <property type="status" value="NOT_ANNOTATED_CDS"/>
    <property type="molecule type" value="Genomic_DNA"/>
</dbReference>
<keyword evidence="7 10" id="KW-0175">Coiled coil</keyword>
<keyword evidence="6" id="KW-0333">Golgi apparatus</keyword>
<name>H3AQZ0_LATCH</name>
<dbReference type="PANTHER" id="PTHR21470:SF2">
    <property type="entry name" value="RAB6-INTERACTING GOLGIN"/>
    <property type="match status" value="1"/>
</dbReference>
<feature type="coiled-coil region" evidence="10">
    <location>
        <begin position="134"/>
        <end position="162"/>
    </location>
</feature>
<dbReference type="AlphaFoldDB" id="H3AQZ0"/>
<dbReference type="Bgee" id="ENSLACG00000010617">
    <property type="expression patterns" value="Expressed in muscle tissue and 4 other cell types or tissues"/>
</dbReference>
<evidence type="ECO:0000256" key="8">
    <source>
        <dbReference type="ARBA" id="ARBA00032512"/>
    </source>
</evidence>
<evidence type="ECO:0000313" key="12">
    <source>
        <dbReference type="Ensembl" id="ENSLACP00000012061.1"/>
    </source>
</evidence>
<evidence type="ECO:0000256" key="5">
    <source>
        <dbReference type="ARBA" id="ARBA00022490"/>
    </source>
</evidence>
<evidence type="ECO:0000256" key="6">
    <source>
        <dbReference type="ARBA" id="ARBA00023034"/>
    </source>
</evidence>
<feature type="compositionally biased region" description="Polar residues" evidence="11">
    <location>
        <begin position="351"/>
        <end position="368"/>
    </location>
</feature>
<dbReference type="HOGENOM" id="CLU_064636_0_0_1"/>
<gene>
    <name evidence="12" type="primary">GORAB</name>
</gene>
<feature type="region of interest" description="Disordered" evidence="11">
    <location>
        <begin position="311"/>
        <end position="378"/>
    </location>
</feature>
<dbReference type="InterPro" id="IPR007033">
    <property type="entry name" value="GORAB"/>
</dbReference>
<evidence type="ECO:0000256" key="4">
    <source>
        <dbReference type="ARBA" id="ARBA00014130"/>
    </source>
</evidence>
<reference evidence="12" key="3">
    <citation type="submission" date="2025-09" db="UniProtKB">
        <authorList>
            <consortium name="Ensembl"/>
        </authorList>
    </citation>
    <scope>IDENTIFICATION</scope>
</reference>
<reference evidence="12" key="2">
    <citation type="submission" date="2025-08" db="UniProtKB">
        <authorList>
            <consortium name="Ensembl"/>
        </authorList>
    </citation>
    <scope>IDENTIFICATION</scope>
</reference>
<comment type="subcellular location">
    <subcellularLocation>
        <location evidence="1">Cytoplasm</location>
    </subcellularLocation>
    <subcellularLocation>
        <location evidence="2">Golgi apparatus</location>
    </subcellularLocation>
</comment>
<dbReference type="EMBL" id="AFYH01161940">
    <property type="status" value="NOT_ANNOTATED_CDS"/>
    <property type="molecule type" value="Genomic_DNA"/>
</dbReference>
<dbReference type="GO" id="GO:1905515">
    <property type="term" value="P:non-motile cilium assembly"/>
    <property type="evidence" value="ECO:0007669"/>
    <property type="project" value="TreeGrafter"/>
</dbReference>
<evidence type="ECO:0000256" key="2">
    <source>
        <dbReference type="ARBA" id="ARBA00004555"/>
    </source>
</evidence>
<dbReference type="GO" id="GO:0005794">
    <property type="term" value="C:Golgi apparatus"/>
    <property type="evidence" value="ECO:0007669"/>
    <property type="project" value="UniProtKB-SubCell"/>
</dbReference>
<evidence type="ECO:0000256" key="11">
    <source>
        <dbReference type="SAM" id="MobiDB-lite"/>
    </source>
</evidence>
<dbReference type="FunCoup" id="H3AQZ0">
    <property type="interactions" value="3020"/>
</dbReference>
<keyword evidence="5" id="KW-0963">Cytoplasm</keyword>
<protein>
    <recommendedName>
        <fullName evidence="4">RAB6-interacting golgin</fullName>
    </recommendedName>
    <alternativeName>
        <fullName evidence="9">N-terminal kinase-like-binding protein 1</fullName>
    </alternativeName>
    <alternativeName>
        <fullName evidence="8">SCY1-like 1-binding protein 1</fullName>
    </alternativeName>
</protein>
<reference evidence="13" key="1">
    <citation type="submission" date="2011-08" db="EMBL/GenBank/DDBJ databases">
        <title>The draft genome of Latimeria chalumnae.</title>
        <authorList>
            <person name="Di Palma F."/>
            <person name="Alfoldi J."/>
            <person name="Johnson J."/>
            <person name="Berlin A."/>
            <person name="Gnerre S."/>
            <person name="Jaffe D."/>
            <person name="MacCallum I."/>
            <person name="Young S."/>
            <person name="Walker B.J."/>
            <person name="Lander E."/>
            <person name="Lindblad-Toh K."/>
        </authorList>
    </citation>
    <scope>NUCLEOTIDE SEQUENCE [LARGE SCALE GENOMIC DNA]</scope>
    <source>
        <strain evidence="13">Wild caught</strain>
    </source>
</reference>
<dbReference type="GeneTree" id="ENSGT00390000014886"/>
<dbReference type="Ensembl" id="ENSLACT00000012153.1">
    <property type="protein sequence ID" value="ENSLACP00000012061.1"/>
    <property type="gene ID" value="ENSLACG00000010617.1"/>
</dbReference>
<evidence type="ECO:0000256" key="1">
    <source>
        <dbReference type="ARBA" id="ARBA00004496"/>
    </source>
</evidence>
<organism evidence="12 13">
    <name type="scientific">Latimeria chalumnae</name>
    <name type="common">Coelacanth</name>
    <dbReference type="NCBI Taxonomy" id="7897"/>
    <lineage>
        <taxon>Eukaryota</taxon>
        <taxon>Metazoa</taxon>
        <taxon>Chordata</taxon>
        <taxon>Craniata</taxon>
        <taxon>Vertebrata</taxon>
        <taxon>Euteleostomi</taxon>
        <taxon>Coelacanthiformes</taxon>
        <taxon>Coelacanthidae</taxon>
        <taxon>Latimeria</taxon>
    </lineage>
</organism>
<feature type="region of interest" description="Disordered" evidence="11">
    <location>
        <begin position="15"/>
        <end position="119"/>
    </location>
</feature>
<feature type="compositionally biased region" description="Basic and acidic residues" evidence="11">
    <location>
        <begin position="329"/>
        <end position="350"/>
    </location>
</feature>
<dbReference type="InParanoid" id="H3AQZ0"/>
<dbReference type="EMBL" id="AFYH01161939">
    <property type="status" value="NOT_ANNOTATED_CDS"/>
    <property type="molecule type" value="Genomic_DNA"/>
</dbReference>